<dbReference type="GO" id="GO:0018812">
    <property type="term" value="F:3-hydroxyacyl-CoA dehydratase activity"/>
    <property type="evidence" value="ECO:0007669"/>
    <property type="project" value="UniProtKB-ARBA"/>
</dbReference>
<sequence length="72" mass="8010">MSGFKEPILHGLCSLGFAARHVFKLWAENDASRFKAMKVKETDKVVISNAWIDLTQTTSRATVPDNNTACKL</sequence>
<evidence type="ECO:0000313" key="3">
    <source>
        <dbReference type="Proteomes" id="UP000054047"/>
    </source>
</evidence>
<protein>
    <recommendedName>
        <fullName evidence="1">MaoC-like domain-containing protein</fullName>
    </recommendedName>
</protein>
<keyword evidence="3" id="KW-1185">Reference proteome</keyword>
<dbReference type="SUPFAM" id="SSF54637">
    <property type="entry name" value="Thioesterase/thiol ester dehydrase-isomerase"/>
    <property type="match status" value="1"/>
</dbReference>
<dbReference type="Proteomes" id="UP000054047">
    <property type="component" value="Unassembled WGS sequence"/>
</dbReference>
<dbReference type="GO" id="GO:0005777">
    <property type="term" value="C:peroxisome"/>
    <property type="evidence" value="ECO:0007669"/>
    <property type="project" value="TreeGrafter"/>
</dbReference>
<dbReference type="InterPro" id="IPR029069">
    <property type="entry name" value="HotDog_dom_sf"/>
</dbReference>
<dbReference type="InterPro" id="IPR002539">
    <property type="entry name" value="MaoC-like_dom"/>
</dbReference>
<dbReference type="GO" id="GO:0006635">
    <property type="term" value="P:fatty acid beta-oxidation"/>
    <property type="evidence" value="ECO:0007669"/>
    <property type="project" value="TreeGrafter"/>
</dbReference>
<dbReference type="PANTHER" id="PTHR13078:SF56">
    <property type="entry name" value="PEROXISOMAL MULTIFUNCTIONAL ENZYME TYPE 2"/>
    <property type="match status" value="1"/>
</dbReference>
<dbReference type="EMBL" id="KN741081">
    <property type="protein sequence ID" value="KIH53484.1"/>
    <property type="molecule type" value="Genomic_DNA"/>
</dbReference>
<organism evidence="2 3">
    <name type="scientific">Ancylostoma duodenale</name>
    <dbReference type="NCBI Taxonomy" id="51022"/>
    <lineage>
        <taxon>Eukaryota</taxon>
        <taxon>Metazoa</taxon>
        <taxon>Ecdysozoa</taxon>
        <taxon>Nematoda</taxon>
        <taxon>Chromadorea</taxon>
        <taxon>Rhabditida</taxon>
        <taxon>Rhabditina</taxon>
        <taxon>Rhabditomorpha</taxon>
        <taxon>Strongyloidea</taxon>
        <taxon>Ancylostomatidae</taxon>
        <taxon>Ancylostomatinae</taxon>
        <taxon>Ancylostoma</taxon>
    </lineage>
</organism>
<evidence type="ECO:0000259" key="1">
    <source>
        <dbReference type="Pfam" id="PF01575"/>
    </source>
</evidence>
<dbReference type="GO" id="GO:0003857">
    <property type="term" value="F:(3S)-3-hydroxyacyl-CoA dehydrogenase (NAD+) activity"/>
    <property type="evidence" value="ECO:0007669"/>
    <property type="project" value="TreeGrafter"/>
</dbReference>
<dbReference type="OrthoDB" id="3592703at2759"/>
<reference evidence="2 3" key="1">
    <citation type="submission" date="2013-12" db="EMBL/GenBank/DDBJ databases">
        <title>Draft genome of the parsitic nematode Ancylostoma duodenale.</title>
        <authorList>
            <person name="Mitreva M."/>
        </authorList>
    </citation>
    <scope>NUCLEOTIDE SEQUENCE [LARGE SCALE GENOMIC DNA]</scope>
    <source>
        <strain evidence="2 3">Zhejiang</strain>
    </source>
</reference>
<dbReference type="GO" id="GO:0044594">
    <property type="term" value="F:17-beta-hydroxysteroid dehydrogenase (NAD+) activity"/>
    <property type="evidence" value="ECO:0007669"/>
    <property type="project" value="TreeGrafter"/>
</dbReference>
<dbReference type="PANTHER" id="PTHR13078">
    <property type="entry name" value="PEROXISOMAL MULTIFUNCTIONAL ENZYME TYPE 2-RELATED"/>
    <property type="match status" value="1"/>
</dbReference>
<proteinExistence type="predicted"/>
<name>A0A0C2G3L0_9BILA</name>
<evidence type="ECO:0000313" key="2">
    <source>
        <dbReference type="EMBL" id="KIH53484.1"/>
    </source>
</evidence>
<dbReference type="AlphaFoldDB" id="A0A0C2G3L0"/>
<feature type="domain" description="MaoC-like" evidence="1">
    <location>
        <begin position="2"/>
        <end position="47"/>
    </location>
</feature>
<dbReference type="Gene3D" id="3.10.129.10">
    <property type="entry name" value="Hotdog Thioesterase"/>
    <property type="match status" value="1"/>
</dbReference>
<accession>A0A0C2G3L0</accession>
<gene>
    <name evidence="2" type="ORF">ANCDUO_16386</name>
</gene>
<dbReference type="Pfam" id="PF01575">
    <property type="entry name" value="MaoC_dehydratas"/>
    <property type="match status" value="1"/>
</dbReference>